<dbReference type="InterPro" id="IPR051908">
    <property type="entry name" value="Ribosomal_N-acetyltransferase"/>
</dbReference>
<evidence type="ECO:0000259" key="2">
    <source>
        <dbReference type="PROSITE" id="PS51186"/>
    </source>
</evidence>
<accession>A0A5J6V1N7</accession>
<dbReference type="InterPro" id="IPR000182">
    <property type="entry name" value="GNAT_dom"/>
</dbReference>
<proteinExistence type="predicted"/>
<dbReference type="PANTHER" id="PTHR43441:SF10">
    <property type="entry name" value="ACETYLTRANSFERASE"/>
    <property type="match status" value="1"/>
</dbReference>
<gene>
    <name evidence="3" type="ORF">FY030_02295</name>
</gene>
<dbReference type="Pfam" id="PF13302">
    <property type="entry name" value="Acetyltransf_3"/>
    <property type="match status" value="1"/>
</dbReference>
<protein>
    <submittedName>
        <fullName evidence="3">GNAT family N-acetyltransferase</fullName>
    </submittedName>
</protein>
<evidence type="ECO:0000313" key="3">
    <source>
        <dbReference type="EMBL" id="QFG67709.1"/>
    </source>
</evidence>
<dbReference type="Gene3D" id="3.40.630.30">
    <property type="match status" value="1"/>
</dbReference>
<keyword evidence="3" id="KW-0808">Transferase</keyword>
<dbReference type="AlphaFoldDB" id="A0A5J6V1N7"/>
<dbReference type="GO" id="GO:1990189">
    <property type="term" value="F:protein N-terminal-serine acetyltransferase activity"/>
    <property type="evidence" value="ECO:0007669"/>
    <property type="project" value="TreeGrafter"/>
</dbReference>
<dbReference type="GO" id="GO:0008999">
    <property type="term" value="F:protein-N-terminal-alanine acetyltransferase activity"/>
    <property type="evidence" value="ECO:0007669"/>
    <property type="project" value="TreeGrafter"/>
</dbReference>
<sequence length="234" mass="25472">MTWRWPVALRQELPSGERLTLRPLVRKDRAEFEAVLGANAGWLRPWESTTPGTAAHGTPAVPVRPPFHRMRRSADRAARDGLHLPLVIDINDRIVGQVQLFDVLWGARRTGWAGYWLAREETGRGYATWALATLVDHALLDVGLHRIEVAIRPENTASLAVVARLSLREEGLQRGLMHVDGGWRDHRSFVVLAEELGPGGLLGRLAHSEQDGAEQGGGQGDGQGDGGGSSTGPT</sequence>
<dbReference type="EMBL" id="CP044427">
    <property type="protein sequence ID" value="QFG67709.1"/>
    <property type="molecule type" value="Genomic_DNA"/>
</dbReference>
<reference evidence="3 4" key="1">
    <citation type="submission" date="2019-09" db="EMBL/GenBank/DDBJ databases">
        <title>Serinicoccus pratensis sp. nov., isolated from meadow soil.</title>
        <authorList>
            <person name="Zhang W."/>
        </authorList>
    </citation>
    <scope>NUCLEOTIDE SEQUENCE [LARGE SCALE GENOMIC DNA]</scope>
    <source>
        <strain evidence="3 4">W204</strain>
    </source>
</reference>
<dbReference type="GO" id="GO:0005737">
    <property type="term" value="C:cytoplasm"/>
    <property type="evidence" value="ECO:0007669"/>
    <property type="project" value="TreeGrafter"/>
</dbReference>
<organism evidence="3 4">
    <name type="scientific">Ornithinimicrobium pratense</name>
    <dbReference type="NCBI Taxonomy" id="2593973"/>
    <lineage>
        <taxon>Bacteria</taxon>
        <taxon>Bacillati</taxon>
        <taxon>Actinomycetota</taxon>
        <taxon>Actinomycetes</taxon>
        <taxon>Micrococcales</taxon>
        <taxon>Ornithinimicrobiaceae</taxon>
        <taxon>Ornithinimicrobium</taxon>
    </lineage>
</organism>
<name>A0A5J6V1N7_9MICO</name>
<dbReference type="OrthoDB" id="5242221at2"/>
<feature type="domain" description="N-acetyltransferase" evidence="2">
    <location>
        <begin position="19"/>
        <end position="197"/>
    </location>
</feature>
<evidence type="ECO:0000313" key="4">
    <source>
        <dbReference type="Proteomes" id="UP000326546"/>
    </source>
</evidence>
<dbReference type="PANTHER" id="PTHR43441">
    <property type="entry name" value="RIBOSOMAL-PROTEIN-SERINE ACETYLTRANSFERASE"/>
    <property type="match status" value="1"/>
</dbReference>
<dbReference type="KEGG" id="serw:FY030_02295"/>
<dbReference type="Proteomes" id="UP000326546">
    <property type="component" value="Chromosome"/>
</dbReference>
<dbReference type="InterPro" id="IPR016181">
    <property type="entry name" value="Acyl_CoA_acyltransferase"/>
</dbReference>
<dbReference type="PROSITE" id="PS51186">
    <property type="entry name" value="GNAT"/>
    <property type="match status" value="1"/>
</dbReference>
<dbReference type="RefSeq" id="WP_158060101.1">
    <property type="nucleotide sequence ID" value="NZ_CP044427.1"/>
</dbReference>
<dbReference type="SUPFAM" id="SSF55729">
    <property type="entry name" value="Acyl-CoA N-acyltransferases (Nat)"/>
    <property type="match status" value="1"/>
</dbReference>
<feature type="region of interest" description="Disordered" evidence="1">
    <location>
        <begin position="203"/>
        <end position="234"/>
    </location>
</feature>
<keyword evidence="4" id="KW-1185">Reference proteome</keyword>
<feature type="compositionally biased region" description="Gly residues" evidence="1">
    <location>
        <begin position="214"/>
        <end position="234"/>
    </location>
</feature>
<evidence type="ECO:0000256" key="1">
    <source>
        <dbReference type="SAM" id="MobiDB-lite"/>
    </source>
</evidence>